<dbReference type="Gene3D" id="1.10.630.10">
    <property type="entry name" value="Cytochrome P450"/>
    <property type="match status" value="1"/>
</dbReference>
<keyword evidence="4 8" id="KW-0560">Oxidoreductase</keyword>
<dbReference type="GO" id="GO:0016705">
    <property type="term" value="F:oxidoreductase activity, acting on paired donors, with incorporation or reduction of molecular oxygen"/>
    <property type="evidence" value="ECO:0007669"/>
    <property type="project" value="InterPro"/>
</dbReference>
<accession>A0A0B1ZS16</accession>
<keyword evidence="3 8" id="KW-0479">Metal-binding</keyword>
<dbReference type="AlphaFoldDB" id="A0A0B1ZS16"/>
<keyword evidence="6 8" id="KW-0503">Monooxygenase</keyword>
<dbReference type="EMBL" id="JTDI01000003">
    <property type="protein sequence ID" value="KHK91987.1"/>
    <property type="molecule type" value="Genomic_DNA"/>
</dbReference>
<dbReference type="GO" id="GO:0004497">
    <property type="term" value="F:monooxygenase activity"/>
    <property type="evidence" value="ECO:0007669"/>
    <property type="project" value="UniProtKB-KW"/>
</dbReference>
<organism evidence="10 11">
    <name type="scientific">Novosphingobium malaysiense</name>
    <dbReference type="NCBI Taxonomy" id="1348853"/>
    <lineage>
        <taxon>Bacteria</taxon>
        <taxon>Pseudomonadati</taxon>
        <taxon>Pseudomonadota</taxon>
        <taxon>Alphaproteobacteria</taxon>
        <taxon>Sphingomonadales</taxon>
        <taxon>Sphingomonadaceae</taxon>
        <taxon>Novosphingobium</taxon>
    </lineage>
</organism>
<dbReference type="Proteomes" id="UP000031057">
    <property type="component" value="Unassembled WGS sequence"/>
</dbReference>
<dbReference type="PRINTS" id="PR00385">
    <property type="entry name" value="P450"/>
</dbReference>
<reference evidence="10 11" key="1">
    <citation type="submission" date="2014-10" db="EMBL/GenBank/DDBJ databases">
        <title>Genome sequence of Novosphingobium malaysiense MUSC 273(T).</title>
        <authorList>
            <person name="Lee L.-H."/>
        </authorList>
    </citation>
    <scope>NUCLEOTIDE SEQUENCE [LARGE SCALE GENOMIC DNA]</scope>
    <source>
        <strain evidence="10 11">MUSC 273</strain>
    </source>
</reference>
<comment type="similarity">
    <text evidence="1 8">Belongs to the cytochrome P450 family.</text>
</comment>
<name>A0A0B1ZS16_9SPHN</name>
<dbReference type="InterPro" id="IPR001128">
    <property type="entry name" value="Cyt_P450"/>
</dbReference>
<gene>
    <name evidence="10" type="ORF">LK12_12080</name>
</gene>
<dbReference type="GO" id="GO:0020037">
    <property type="term" value="F:heme binding"/>
    <property type="evidence" value="ECO:0007669"/>
    <property type="project" value="InterPro"/>
</dbReference>
<evidence type="ECO:0000256" key="6">
    <source>
        <dbReference type="ARBA" id="ARBA00023033"/>
    </source>
</evidence>
<proteinExistence type="inferred from homology"/>
<dbReference type="SUPFAM" id="SSF48264">
    <property type="entry name" value="Cytochrome P450"/>
    <property type="match status" value="1"/>
</dbReference>
<feature type="region of interest" description="Disordered" evidence="9">
    <location>
        <begin position="1"/>
        <end position="20"/>
    </location>
</feature>
<evidence type="ECO:0000256" key="4">
    <source>
        <dbReference type="ARBA" id="ARBA00023002"/>
    </source>
</evidence>
<evidence type="ECO:0000256" key="5">
    <source>
        <dbReference type="ARBA" id="ARBA00023004"/>
    </source>
</evidence>
<dbReference type="PRINTS" id="PR00359">
    <property type="entry name" value="BP450"/>
</dbReference>
<evidence type="ECO:0000313" key="11">
    <source>
        <dbReference type="Proteomes" id="UP000031057"/>
    </source>
</evidence>
<dbReference type="FunFam" id="1.10.630.10:FF:000018">
    <property type="entry name" value="Cytochrome P450 monooxygenase"/>
    <property type="match status" value="1"/>
</dbReference>
<feature type="compositionally biased region" description="Basic and acidic residues" evidence="9">
    <location>
        <begin position="1"/>
        <end position="12"/>
    </location>
</feature>
<protein>
    <submittedName>
        <fullName evidence="10">Cytochrome P450</fullName>
    </submittedName>
</protein>
<evidence type="ECO:0000256" key="8">
    <source>
        <dbReference type="RuleBase" id="RU000461"/>
    </source>
</evidence>
<evidence type="ECO:0000256" key="1">
    <source>
        <dbReference type="ARBA" id="ARBA00010617"/>
    </source>
</evidence>
<evidence type="ECO:0000313" key="10">
    <source>
        <dbReference type="EMBL" id="KHK91987.1"/>
    </source>
</evidence>
<dbReference type="STRING" id="1348853.LK12_12080"/>
<comment type="function">
    <text evidence="7">Cytochromes P450 are a group of heme-thiolate monooxygenases. They oxidize a variety of structurally unrelated compounds, including steroids, fatty acids, and xenobiotics.</text>
</comment>
<comment type="caution">
    <text evidence="10">The sequence shown here is derived from an EMBL/GenBank/DDBJ whole genome shotgun (WGS) entry which is preliminary data.</text>
</comment>
<dbReference type="InterPro" id="IPR036396">
    <property type="entry name" value="Cyt_P450_sf"/>
</dbReference>
<evidence type="ECO:0000256" key="2">
    <source>
        <dbReference type="ARBA" id="ARBA00022617"/>
    </source>
</evidence>
<dbReference type="InterPro" id="IPR017972">
    <property type="entry name" value="Cyt_P450_CS"/>
</dbReference>
<dbReference type="Pfam" id="PF00067">
    <property type="entry name" value="p450"/>
    <property type="match status" value="1"/>
</dbReference>
<keyword evidence="2 8" id="KW-0349">Heme</keyword>
<evidence type="ECO:0000256" key="3">
    <source>
        <dbReference type="ARBA" id="ARBA00022723"/>
    </source>
</evidence>
<dbReference type="PROSITE" id="PS00086">
    <property type="entry name" value="CYTOCHROME_P450"/>
    <property type="match status" value="1"/>
</dbReference>
<sequence>MLRRTKMPETTEARIQGTETRLDPAIRNDPFPFYAALREEWPVYYDPGLDVYLVTRYDDAKQVLADSETFSLEHGYQDRYANGHVEEFAEILDREGGGFIRDLAIDPPAHTRLRRLTEKAFTAHRVKDLEPRIRQIVIDLIEKVADKGEGDGMLDIGAPLTAHLICEQLGLDFSKIGTEKVAWWTTAILAQIGRMQTHEEMVVNARTICDLQNTLIAEIRDRQTNPREDMISDLVNAELDDEDNPKLSFTELVATVRAFLIAGNDTTAAGIANVLHVLATHEGLAEELYPQVDDDRVMSRFVEEVLRLRPPVHGLFRTAMRDVEVGGTTIPAMSQVCVMYASANYDEARFPDAERLDIARPNVGANLTFGAGIHKCVGIALARMEVKVAAQEFIRRLTDIRLAVPESELTFLPTLATQTFARLPLTFRRREA</sequence>
<dbReference type="GO" id="GO:0005506">
    <property type="term" value="F:iron ion binding"/>
    <property type="evidence" value="ECO:0007669"/>
    <property type="project" value="InterPro"/>
</dbReference>
<keyword evidence="11" id="KW-1185">Reference proteome</keyword>
<dbReference type="PANTHER" id="PTHR46696">
    <property type="entry name" value="P450, PUTATIVE (EUROFUNG)-RELATED"/>
    <property type="match status" value="1"/>
</dbReference>
<keyword evidence="5 8" id="KW-0408">Iron</keyword>
<evidence type="ECO:0000256" key="7">
    <source>
        <dbReference type="ARBA" id="ARBA00043906"/>
    </source>
</evidence>
<dbReference type="PANTHER" id="PTHR46696:SF6">
    <property type="entry name" value="P450, PUTATIVE (EUROFUNG)-RELATED"/>
    <property type="match status" value="1"/>
</dbReference>
<evidence type="ECO:0000256" key="9">
    <source>
        <dbReference type="SAM" id="MobiDB-lite"/>
    </source>
</evidence>
<dbReference type="InterPro" id="IPR002397">
    <property type="entry name" value="Cyt_P450_B"/>
</dbReference>